<dbReference type="InterPro" id="IPR011042">
    <property type="entry name" value="6-blade_b-propeller_TolB-like"/>
</dbReference>
<keyword evidence="2" id="KW-1133">Transmembrane helix</keyword>
<feature type="compositionally biased region" description="Basic and acidic residues" evidence="1">
    <location>
        <begin position="70"/>
        <end position="79"/>
    </location>
</feature>
<keyword evidence="2" id="KW-0472">Membrane</keyword>
<dbReference type="EMBL" id="BAAAHQ010000031">
    <property type="protein sequence ID" value="GAA0941419.1"/>
    <property type="molecule type" value="Genomic_DNA"/>
</dbReference>
<feature type="region of interest" description="Disordered" evidence="1">
    <location>
        <begin position="63"/>
        <end position="89"/>
    </location>
</feature>
<name>A0ABP4AXT6_9ACTN</name>
<evidence type="ECO:0000256" key="2">
    <source>
        <dbReference type="SAM" id="Phobius"/>
    </source>
</evidence>
<feature type="transmembrane region" description="Helical" evidence="2">
    <location>
        <begin position="36"/>
        <end position="56"/>
    </location>
</feature>
<dbReference type="RefSeq" id="WP_343952782.1">
    <property type="nucleotide sequence ID" value="NZ_BAAAHQ010000031.1"/>
</dbReference>
<evidence type="ECO:0000256" key="1">
    <source>
        <dbReference type="SAM" id="MobiDB-lite"/>
    </source>
</evidence>
<evidence type="ECO:0000313" key="4">
    <source>
        <dbReference type="Proteomes" id="UP001501578"/>
    </source>
</evidence>
<sequence>MTGLREALRDLADQAPTADLADLAEVAVTGHRRRRLGVTVLGAALAVTTLAAVAVLQGVRGAEGAETAESADRRQRTPEPDPLPERGAGPVSFAYLRECDFDGETRERDCSKTGWRVVTAAGRVYSVPGAMARTADHGSVPLAISRDGRKIAYYSREAGAHVVRDLGSGAVTTSPVRIPEKRIGRPGGTLTLSDDGRHLAFDPREGSKEPGLLIDVTNGKTVQLHRKYEPVAIKDGIVSLVRYVKTDLWLMPVTGGGKPVRFPGAYIGFSELAPDGRTVAAVLHKDYLRAGPRLLTLLDTKTGKVVRKVALRASGWARGAFVQVVRWQSATEVVIDVGKGPELYSADLRTGRTKKIVTRGPTSQMATLPGQPSSG</sequence>
<dbReference type="Gene3D" id="2.120.10.30">
    <property type="entry name" value="TolB, C-terminal domain"/>
    <property type="match status" value="1"/>
</dbReference>
<keyword evidence="4" id="KW-1185">Reference proteome</keyword>
<evidence type="ECO:0008006" key="5">
    <source>
        <dbReference type="Google" id="ProtNLM"/>
    </source>
</evidence>
<organism evidence="3 4">
    <name type="scientific">Nonomuraea longicatena</name>
    <dbReference type="NCBI Taxonomy" id="83682"/>
    <lineage>
        <taxon>Bacteria</taxon>
        <taxon>Bacillati</taxon>
        <taxon>Actinomycetota</taxon>
        <taxon>Actinomycetes</taxon>
        <taxon>Streptosporangiales</taxon>
        <taxon>Streptosporangiaceae</taxon>
        <taxon>Nonomuraea</taxon>
    </lineage>
</organism>
<accession>A0ABP4AXT6</accession>
<reference evidence="4" key="1">
    <citation type="journal article" date="2019" name="Int. J. Syst. Evol. Microbiol.">
        <title>The Global Catalogue of Microorganisms (GCM) 10K type strain sequencing project: providing services to taxonomists for standard genome sequencing and annotation.</title>
        <authorList>
            <consortium name="The Broad Institute Genomics Platform"/>
            <consortium name="The Broad Institute Genome Sequencing Center for Infectious Disease"/>
            <person name="Wu L."/>
            <person name="Ma J."/>
        </authorList>
    </citation>
    <scope>NUCLEOTIDE SEQUENCE [LARGE SCALE GENOMIC DNA]</scope>
    <source>
        <strain evidence="4">JCM 11136</strain>
    </source>
</reference>
<comment type="caution">
    <text evidence="3">The sequence shown here is derived from an EMBL/GenBank/DDBJ whole genome shotgun (WGS) entry which is preliminary data.</text>
</comment>
<protein>
    <recommendedName>
        <fullName evidence="5">WD40 repeat domain-containing protein</fullName>
    </recommendedName>
</protein>
<proteinExistence type="predicted"/>
<gene>
    <name evidence="3" type="ORF">GCM10009560_53350</name>
</gene>
<dbReference type="InterPro" id="IPR011044">
    <property type="entry name" value="Quino_amine_DH_bsu"/>
</dbReference>
<dbReference type="Proteomes" id="UP001501578">
    <property type="component" value="Unassembled WGS sequence"/>
</dbReference>
<evidence type="ECO:0000313" key="3">
    <source>
        <dbReference type="EMBL" id="GAA0941419.1"/>
    </source>
</evidence>
<keyword evidence="2" id="KW-0812">Transmembrane</keyword>
<dbReference type="SUPFAM" id="SSF50969">
    <property type="entry name" value="YVTN repeat-like/Quinoprotein amine dehydrogenase"/>
    <property type="match status" value="1"/>
</dbReference>